<protein>
    <submittedName>
        <fullName evidence="2">SDR family oxidoreductase</fullName>
    </submittedName>
</protein>
<reference evidence="2" key="2">
    <citation type="submission" date="2020-10" db="UniProtKB">
        <authorList>
            <consortium name="WormBaseParasite"/>
        </authorList>
    </citation>
    <scope>IDENTIFICATION</scope>
</reference>
<dbReference type="AlphaFoldDB" id="A0A7E4W7G7"/>
<evidence type="ECO:0000313" key="2">
    <source>
        <dbReference type="WBParaSite" id="Pan_g8259.t1"/>
    </source>
</evidence>
<dbReference type="InterPro" id="IPR002347">
    <property type="entry name" value="SDR_fam"/>
</dbReference>
<dbReference type="Gene3D" id="3.40.50.720">
    <property type="entry name" value="NAD(P)-binding Rossmann-like Domain"/>
    <property type="match status" value="1"/>
</dbReference>
<dbReference type="SUPFAM" id="SSF51735">
    <property type="entry name" value="NAD(P)-binding Rossmann-fold domains"/>
    <property type="match status" value="1"/>
</dbReference>
<dbReference type="WBParaSite" id="Pan_g8259.t1">
    <property type="protein sequence ID" value="Pan_g8259.t1"/>
    <property type="gene ID" value="Pan_g8259"/>
</dbReference>
<dbReference type="InterPro" id="IPR036291">
    <property type="entry name" value="NAD(P)-bd_dom_sf"/>
</dbReference>
<organism evidence="1 2">
    <name type="scientific">Panagrellus redivivus</name>
    <name type="common">Microworm</name>
    <dbReference type="NCBI Taxonomy" id="6233"/>
    <lineage>
        <taxon>Eukaryota</taxon>
        <taxon>Metazoa</taxon>
        <taxon>Ecdysozoa</taxon>
        <taxon>Nematoda</taxon>
        <taxon>Chromadorea</taxon>
        <taxon>Rhabditida</taxon>
        <taxon>Tylenchina</taxon>
        <taxon>Panagrolaimomorpha</taxon>
        <taxon>Panagrolaimoidea</taxon>
        <taxon>Panagrolaimidae</taxon>
        <taxon>Panagrellus</taxon>
    </lineage>
</organism>
<proteinExistence type="predicted"/>
<accession>A0A7E4W7G7</accession>
<dbReference type="Proteomes" id="UP000492821">
    <property type="component" value="Unassembled WGS sequence"/>
</dbReference>
<evidence type="ECO:0000313" key="1">
    <source>
        <dbReference type="Proteomes" id="UP000492821"/>
    </source>
</evidence>
<dbReference type="Pfam" id="PF00106">
    <property type="entry name" value="adh_short"/>
    <property type="match status" value="1"/>
</dbReference>
<keyword evidence="1" id="KW-1185">Reference proteome</keyword>
<sequence>MNSAQKTSRNKPNTAEKSVGNIIIIIGQGKQIEIDNFVPYAMAKATLDRFTLNANQGLAKKGIRLNSNSPGVFETNFIGRAHEGNQEVHVPAGVS</sequence>
<name>A0A7E4W7G7_PANRE</name>
<reference evidence="1" key="1">
    <citation type="journal article" date="2013" name="Genetics">
        <title>The draft genome and transcriptome of Panagrellus redivivus are shaped by the harsh demands of a free-living lifestyle.</title>
        <authorList>
            <person name="Srinivasan J."/>
            <person name="Dillman A.R."/>
            <person name="Macchietto M.G."/>
            <person name="Heikkinen L."/>
            <person name="Lakso M."/>
            <person name="Fracchia K.M."/>
            <person name="Antoshechkin I."/>
            <person name="Mortazavi A."/>
            <person name="Wong G."/>
            <person name="Sternberg P.W."/>
        </authorList>
    </citation>
    <scope>NUCLEOTIDE SEQUENCE [LARGE SCALE GENOMIC DNA]</scope>
    <source>
        <strain evidence="1">MT8872</strain>
    </source>
</reference>